<protein>
    <submittedName>
        <fullName evidence="2">Uncharacterized protein</fullName>
    </submittedName>
</protein>
<evidence type="ECO:0000256" key="1">
    <source>
        <dbReference type="SAM" id="MobiDB-lite"/>
    </source>
</evidence>
<feature type="region of interest" description="Disordered" evidence="1">
    <location>
        <begin position="96"/>
        <end position="138"/>
    </location>
</feature>
<reference evidence="2 3" key="1">
    <citation type="submission" date="2017-11" db="EMBL/GenBank/DDBJ databases">
        <title>De-novo sequencing of pomegranate (Punica granatum L.) genome.</title>
        <authorList>
            <person name="Akparov Z."/>
            <person name="Amiraslanov A."/>
            <person name="Hajiyeva S."/>
            <person name="Abbasov M."/>
            <person name="Kaur K."/>
            <person name="Hamwieh A."/>
            <person name="Solovyev V."/>
            <person name="Salamov A."/>
            <person name="Braich B."/>
            <person name="Kosarev P."/>
            <person name="Mahmoud A."/>
            <person name="Hajiyev E."/>
            <person name="Babayeva S."/>
            <person name="Izzatullayeva V."/>
            <person name="Mammadov A."/>
            <person name="Mammadov A."/>
            <person name="Sharifova S."/>
            <person name="Ojaghi J."/>
            <person name="Eynullazada K."/>
            <person name="Bayramov B."/>
            <person name="Abdulazimova A."/>
            <person name="Shahmuradov I."/>
        </authorList>
    </citation>
    <scope>NUCLEOTIDE SEQUENCE [LARGE SCALE GENOMIC DNA]</scope>
    <source>
        <strain evidence="3">cv. AG2017</strain>
        <tissue evidence="2">Leaf</tissue>
    </source>
</reference>
<keyword evidence="3" id="KW-1185">Reference proteome</keyword>
<dbReference type="Proteomes" id="UP000233551">
    <property type="component" value="Unassembled WGS sequence"/>
</dbReference>
<dbReference type="EMBL" id="PGOL01001446">
    <property type="protein sequence ID" value="PKI58046.1"/>
    <property type="molecule type" value="Genomic_DNA"/>
</dbReference>
<name>A0A2I0JRC7_PUNGR</name>
<sequence length="138" mass="15623">MEAFSLRTRERERERVRVRLRLGFLQLRAEGCVARQREDSRLDRGVTVEENFGGIKSIEDEVDRGRDLEEESQKGIITPKEAQIQAFVVLELPSMASSTTSGSPSGGHCMGTRRVWDEQWRGKRKTMNSGGERGLGQN</sequence>
<organism evidence="2 3">
    <name type="scientific">Punica granatum</name>
    <name type="common">Pomegranate</name>
    <dbReference type="NCBI Taxonomy" id="22663"/>
    <lineage>
        <taxon>Eukaryota</taxon>
        <taxon>Viridiplantae</taxon>
        <taxon>Streptophyta</taxon>
        <taxon>Embryophyta</taxon>
        <taxon>Tracheophyta</taxon>
        <taxon>Spermatophyta</taxon>
        <taxon>Magnoliopsida</taxon>
        <taxon>eudicotyledons</taxon>
        <taxon>Gunneridae</taxon>
        <taxon>Pentapetalae</taxon>
        <taxon>rosids</taxon>
        <taxon>malvids</taxon>
        <taxon>Myrtales</taxon>
        <taxon>Lythraceae</taxon>
        <taxon>Punica</taxon>
    </lineage>
</organism>
<accession>A0A2I0JRC7</accession>
<evidence type="ECO:0000313" key="3">
    <source>
        <dbReference type="Proteomes" id="UP000233551"/>
    </source>
</evidence>
<dbReference type="AlphaFoldDB" id="A0A2I0JRC7"/>
<gene>
    <name evidence="2" type="ORF">CRG98_021539</name>
</gene>
<proteinExistence type="predicted"/>
<comment type="caution">
    <text evidence="2">The sequence shown here is derived from an EMBL/GenBank/DDBJ whole genome shotgun (WGS) entry which is preliminary data.</text>
</comment>
<evidence type="ECO:0000313" key="2">
    <source>
        <dbReference type="EMBL" id="PKI58046.1"/>
    </source>
</evidence>